<protein>
    <submittedName>
        <fullName evidence="1">Uncharacterized protein</fullName>
    </submittedName>
</protein>
<keyword evidence="2" id="KW-1185">Reference proteome</keyword>
<evidence type="ECO:0000313" key="1">
    <source>
        <dbReference type="EMBL" id="CCX31544.1"/>
    </source>
</evidence>
<accession>U4LHE2</accession>
<proteinExistence type="predicted"/>
<name>U4LHE2_PYROM</name>
<dbReference type="EMBL" id="HF935604">
    <property type="protein sequence ID" value="CCX31544.1"/>
    <property type="molecule type" value="Genomic_DNA"/>
</dbReference>
<organism evidence="1 2">
    <name type="scientific">Pyronema omphalodes (strain CBS 100304)</name>
    <name type="common">Pyronema confluens</name>
    <dbReference type="NCBI Taxonomy" id="1076935"/>
    <lineage>
        <taxon>Eukaryota</taxon>
        <taxon>Fungi</taxon>
        <taxon>Dikarya</taxon>
        <taxon>Ascomycota</taxon>
        <taxon>Pezizomycotina</taxon>
        <taxon>Pezizomycetes</taxon>
        <taxon>Pezizales</taxon>
        <taxon>Pyronemataceae</taxon>
        <taxon>Pyronema</taxon>
    </lineage>
</organism>
<sequence>MCIFSPGFRNKPSSRFTFSVLIHESMMSRSGYAFRRKFTAKD</sequence>
<reference evidence="1 2" key="1">
    <citation type="journal article" date="2013" name="PLoS Genet.">
        <title>The genome and development-dependent transcriptomes of Pyronema confluens: a window into fungal evolution.</title>
        <authorList>
            <person name="Traeger S."/>
            <person name="Altegoer F."/>
            <person name="Freitag M."/>
            <person name="Gabaldon T."/>
            <person name="Kempken F."/>
            <person name="Kumar A."/>
            <person name="Marcet-Houben M."/>
            <person name="Poggeler S."/>
            <person name="Stajich J.E."/>
            <person name="Nowrousian M."/>
        </authorList>
    </citation>
    <scope>NUCLEOTIDE SEQUENCE [LARGE SCALE GENOMIC DNA]</scope>
    <source>
        <strain evidence="2">CBS 100304</strain>
        <tissue evidence="1">Vegetative mycelium</tissue>
    </source>
</reference>
<dbReference type="Proteomes" id="UP000018144">
    <property type="component" value="Unassembled WGS sequence"/>
</dbReference>
<evidence type="ECO:0000313" key="2">
    <source>
        <dbReference type="Proteomes" id="UP000018144"/>
    </source>
</evidence>
<dbReference type="AlphaFoldDB" id="U4LHE2"/>
<gene>
    <name evidence="1" type="ORF">PCON_10893</name>
</gene>